<dbReference type="InterPro" id="IPR029058">
    <property type="entry name" value="AB_hydrolase_fold"/>
</dbReference>
<proteinExistence type="predicted"/>
<accession>A0A2I2KZI6</accession>
<gene>
    <name evidence="3" type="ORF">FRACA_60051</name>
</gene>
<dbReference type="Proteomes" id="UP000234331">
    <property type="component" value="Unassembled WGS sequence"/>
</dbReference>
<reference evidence="3 4" key="1">
    <citation type="submission" date="2017-06" db="EMBL/GenBank/DDBJ databases">
        <authorList>
            <person name="Kim H.J."/>
            <person name="Triplett B.A."/>
        </authorList>
    </citation>
    <scope>NUCLEOTIDE SEQUENCE [LARGE SCALE GENOMIC DNA]</scope>
    <source>
        <strain evidence="3">FRACA_ARgP5</strain>
    </source>
</reference>
<dbReference type="SUPFAM" id="SSF53474">
    <property type="entry name" value="alpha/beta-Hydrolases"/>
    <property type="match status" value="1"/>
</dbReference>
<feature type="compositionally biased region" description="Low complexity" evidence="1">
    <location>
        <begin position="275"/>
        <end position="314"/>
    </location>
</feature>
<feature type="region of interest" description="Disordered" evidence="1">
    <location>
        <begin position="270"/>
        <end position="353"/>
    </location>
</feature>
<sequence>MTVPHRISAPDGCVLVAEVSGHGPVVVLLHAGGPDRRSLDPFARRLAGRHMVVQPDIRGYGGSVCRDPARHTWDQYTVDVLTVLDGLAEAGVVAANVGVVVAGVGLGSTIALRLAIARPDRVTAVVALGVEDIEDDEARGAEIAYLDAFAVRVRDEGLAAAWAPIVARLPPVVEAMVTDAIRRSDPASIAAAASIARDRSFRQVDDLAAVRVPTLVFAGTDWRHPRALAEAAARAMPAATMAAGEIGPAVRTGEDLADALMPELLDFLDGPAARAGSPGSTAAKSPPSTSSPAPSRRSAASPRSPSSSATTSTAWEGGAGLPTWSEESFEVGGDLAVAADGDEMDTGERGAVT</sequence>
<evidence type="ECO:0000259" key="2">
    <source>
        <dbReference type="Pfam" id="PF12146"/>
    </source>
</evidence>
<keyword evidence="4" id="KW-1185">Reference proteome</keyword>
<dbReference type="Gene3D" id="3.40.50.1820">
    <property type="entry name" value="alpha/beta hydrolase"/>
    <property type="match status" value="1"/>
</dbReference>
<dbReference type="Pfam" id="PF12146">
    <property type="entry name" value="Hydrolase_4"/>
    <property type="match status" value="1"/>
</dbReference>
<evidence type="ECO:0000313" key="3">
    <source>
        <dbReference type="EMBL" id="SNQ51065.1"/>
    </source>
</evidence>
<organism evidence="3 4">
    <name type="scientific">Frankia canadensis</name>
    <dbReference type="NCBI Taxonomy" id="1836972"/>
    <lineage>
        <taxon>Bacteria</taxon>
        <taxon>Bacillati</taxon>
        <taxon>Actinomycetota</taxon>
        <taxon>Actinomycetes</taxon>
        <taxon>Frankiales</taxon>
        <taxon>Frankiaceae</taxon>
        <taxon>Frankia</taxon>
    </lineage>
</organism>
<dbReference type="EMBL" id="FZMO01000525">
    <property type="protein sequence ID" value="SNQ51065.1"/>
    <property type="molecule type" value="Genomic_DNA"/>
</dbReference>
<dbReference type="GO" id="GO:0016787">
    <property type="term" value="F:hydrolase activity"/>
    <property type="evidence" value="ECO:0007669"/>
    <property type="project" value="UniProtKB-KW"/>
</dbReference>
<dbReference type="InterPro" id="IPR022742">
    <property type="entry name" value="Hydrolase_4"/>
</dbReference>
<keyword evidence="3" id="KW-0378">Hydrolase</keyword>
<protein>
    <submittedName>
        <fullName evidence="3">Alpha/beta hydrolase fold (Modular protein)</fullName>
    </submittedName>
</protein>
<evidence type="ECO:0000256" key="1">
    <source>
        <dbReference type="SAM" id="MobiDB-lite"/>
    </source>
</evidence>
<dbReference type="AlphaFoldDB" id="A0A2I2KZI6"/>
<evidence type="ECO:0000313" key="4">
    <source>
        <dbReference type="Proteomes" id="UP000234331"/>
    </source>
</evidence>
<name>A0A2I2KZI6_9ACTN</name>
<dbReference type="PANTHER" id="PTHR43329">
    <property type="entry name" value="EPOXIDE HYDROLASE"/>
    <property type="match status" value="1"/>
</dbReference>
<feature type="domain" description="Serine aminopeptidase S33" evidence="2">
    <location>
        <begin position="25"/>
        <end position="221"/>
    </location>
</feature>